<name>A0AAN6XWG7_9PEZI</name>
<feature type="region of interest" description="Disordered" evidence="1">
    <location>
        <begin position="1"/>
        <end position="24"/>
    </location>
</feature>
<feature type="compositionally biased region" description="Polar residues" evidence="1">
    <location>
        <begin position="1"/>
        <end position="15"/>
    </location>
</feature>
<accession>A0AAN6XWG7</accession>
<evidence type="ECO:0000313" key="3">
    <source>
        <dbReference type="Proteomes" id="UP001301769"/>
    </source>
</evidence>
<dbReference type="AlphaFoldDB" id="A0AAN6XWG7"/>
<dbReference type="Proteomes" id="UP001301769">
    <property type="component" value="Unassembled WGS sequence"/>
</dbReference>
<evidence type="ECO:0000313" key="2">
    <source>
        <dbReference type="EMBL" id="KAK4207913.1"/>
    </source>
</evidence>
<organism evidence="2 3">
    <name type="scientific">Rhypophila decipiens</name>
    <dbReference type="NCBI Taxonomy" id="261697"/>
    <lineage>
        <taxon>Eukaryota</taxon>
        <taxon>Fungi</taxon>
        <taxon>Dikarya</taxon>
        <taxon>Ascomycota</taxon>
        <taxon>Pezizomycotina</taxon>
        <taxon>Sordariomycetes</taxon>
        <taxon>Sordariomycetidae</taxon>
        <taxon>Sordariales</taxon>
        <taxon>Naviculisporaceae</taxon>
        <taxon>Rhypophila</taxon>
    </lineage>
</organism>
<proteinExistence type="predicted"/>
<comment type="caution">
    <text evidence="2">The sequence shown here is derived from an EMBL/GenBank/DDBJ whole genome shotgun (WGS) entry which is preliminary data.</text>
</comment>
<sequence>MADSNQHANTGQHDTIQPAPQDFNEERFLKHLTKVQEEFRKEYPNLPASDSDLKVETQWWRAIGDFSAVMNNGSVPKEINEALQAASKAFKEENYSREAFEKFAVEAKTLLADHHEALRVMEETILKNPDVWEKMREYSLSKPEKPEKD</sequence>
<dbReference type="EMBL" id="MU858267">
    <property type="protein sequence ID" value="KAK4207913.1"/>
    <property type="molecule type" value="Genomic_DNA"/>
</dbReference>
<evidence type="ECO:0000256" key="1">
    <source>
        <dbReference type="SAM" id="MobiDB-lite"/>
    </source>
</evidence>
<protein>
    <submittedName>
        <fullName evidence="2">Uncharacterized protein</fullName>
    </submittedName>
</protein>
<gene>
    <name evidence="2" type="ORF">QBC37DRAFT_432736</name>
</gene>
<keyword evidence="3" id="KW-1185">Reference proteome</keyword>
<reference evidence="2" key="2">
    <citation type="submission" date="2023-05" db="EMBL/GenBank/DDBJ databases">
        <authorList>
            <consortium name="Lawrence Berkeley National Laboratory"/>
            <person name="Steindorff A."/>
            <person name="Hensen N."/>
            <person name="Bonometti L."/>
            <person name="Westerberg I."/>
            <person name="Brannstrom I.O."/>
            <person name="Guillou S."/>
            <person name="Cros-Aarteil S."/>
            <person name="Calhoun S."/>
            <person name="Haridas S."/>
            <person name="Kuo A."/>
            <person name="Mondo S."/>
            <person name="Pangilinan J."/>
            <person name="Riley R."/>
            <person name="Labutti K."/>
            <person name="Andreopoulos B."/>
            <person name="Lipzen A."/>
            <person name="Chen C."/>
            <person name="Yanf M."/>
            <person name="Daum C."/>
            <person name="Ng V."/>
            <person name="Clum A."/>
            <person name="Ohm R."/>
            <person name="Martin F."/>
            <person name="Silar P."/>
            <person name="Natvig D."/>
            <person name="Lalanne C."/>
            <person name="Gautier V."/>
            <person name="Ament-Velasquez S.L."/>
            <person name="Kruys A."/>
            <person name="Hutchinson M.I."/>
            <person name="Powell A.J."/>
            <person name="Barry K."/>
            <person name="Miller A.N."/>
            <person name="Grigoriev I.V."/>
            <person name="Debuchy R."/>
            <person name="Gladieux P."/>
            <person name="Thoren M.H."/>
            <person name="Johannesson H."/>
        </authorList>
    </citation>
    <scope>NUCLEOTIDE SEQUENCE</scope>
    <source>
        <strain evidence="2">PSN293</strain>
    </source>
</reference>
<reference evidence="2" key="1">
    <citation type="journal article" date="2023" name="Mol. Phylogenet. Evol.">
        <title>Genome-scale phylogeny and comparative genomics of the fungal order Sordariales.</title>
        <authorList>
            <person name="Hensen N."/>
            <person name="Bonometti L."/>
            <person name="Westerberg I."/>
            <person name="Brannstrom I.O."/>
            <person name="Guillou S."/>
            <person name="Cros-Aarteil S."/>
            <person name="Calhoun S."/>
            <person name="Haridas S."/>
            <person name="Kuo A."/>
            <person name="Mondo S."/>
            <person name="Pangilinan J."/>
            <person name="Riley R."/>
            <person name="LaButti K."/>
            <person name="Andreopoulos B."/>
            <person name="Lipzen A."/>
            <person name="Chen C."/>
            <person name="Yan M."/>
            <person name="Daum C."/>
            <person name="Ng V."/>
            <person name="Clum A."/>
            <person name="Steindorff A."/>
            <person name="Ohm R.A."/>
            <person name="Martin F."/>
            <person name="Silar P."/>
            <person name="Natvig D.O."/>
            <person name="Lalanne C."/>
            <person name="Gautier V."/>
            <person name="Ament-Velasquez S.L."/>
            <person name="Kruys A."/>
            <person name="Hutchinson M.I."/>
            <person name="Powell A.J."/>
            <person name="Barry K."/>
            <person name="Miller A.N."/>
            <person name="Grigoriev I.V."/>
            <person name="Debuchy R."/>
            <person name="Gladieux P."/>
            <person name="Hiltunen Thoren M."/>
            <person name="Johannesson H."/>
        </authorList>
    </citation>
    <scope>NUCLEOTIDE SEQUENCE</scope>
    <source>
        <strain evidence="2">PSN293</strain>
    </source>
</reference>